<evidence type="ECO:0000313" key="1">
    <source>
        <dbReference type="EMBL" id="WNH13473.1"/>
    </source>
</evidence>
<dbReference type="Proteomes" id="UP001303407">
    <property type="component" value="Chromosome"/>
</dbReference>
<keyword evidence="2" id="KW-1185">Reference proteome</keyword>
<dbReference type="RefSeq" id="WP_415863445.1">
    <property type="nucleotide sequence ID" value="NZ_CP134536.1"/>
</dbReference>
<sequence length="506" mass="59178">MNHLYKVCCLFIFISLHSFSQESINAKILDSTSQKPIPFATISINDNSGVISNNNGEFLLYLNKKVSKKDSLTIRCLGYESKHFLAKTFHDSIVLLSPKSIELDEVLVSNKNYTTEEIIEKTKENLANNYDFSFIKSKLFYRASHYTNVLKKDVTIKKSTIPEFNQGFVDSLLNAMPNNADSYTETLSNMYGKSGIIDSLKLDIIKASRLYDKSREITFEGYEEKFNTIIKKHVKRDSYFKIKSGIFGTKEEMDSSFYDSEKPKKDETEAFLEEQKKKEQERKNNFTKYTKYSISRLQRNSFTSEDSYLNFLEKPNRYEFKLEDYSFLNNEFVYIISFTPKRSEDYKGTIYINTDDFAIIRVDYENVKALKNFKLLGLSYNAYLKQGTLIYEKNASNKYALKYAEVEEGNKFGIKRPLKIIEKNKHTKGRRKQNELSSDIHFILSNREKKELVVFENDAITETDFTAFEEKPKVKPIYLPKYDPEFWKGYNVIEPNQAIKDFKSIE</sequence>
<dbReference type="Pfam" id="PF13715">
    <property type="entry name" value="CarbopepD_reg_2"/>
    <property type="match status" value="1"/>
</dbReference>
<accession>A0ABY9Y5V3</accession>
<reference evidence="1 2" key="1">
    <citation type="submission" date="2023-09" db="EMBL/GenBank/DDBJ databases">
        <title>Thalassobella suaedae gen. nov., sp. nov., a marine bacterium of the family Flavobacteriaceae isolated from a halophyte Suaeda japonica.</title>
        <authorList>
            <person name="Lee S.Y."/>
            <person name="Hwang C.Y."/>
        </authorList>
    </citation>
    <scope>NUCLEOTIDE SEQUENCE [LARGE SCALE GENOMIC DNA]</scope>
    <source>
        <strain evidence="1 2">HL-DH10</strain>
    </source>
</reference>
<name>A0ABY9Y5V3_9FLAO</name>
<dbReference type="EMBL" id="CP134536">
    <property type="protein sequence ID" value="WNH13473.1"/>
    <property type="molecule type" value="Genomic_DNA"/>
</dbReference>
<dbReference type="SUPFAM" id="SSF49464">
    <property type="entry name" value="Carboxypeptidase regulatory domain-like"/>
    <property type="match status" value="1"/>
</dbReference>
<protein>
    <submittedName>
        <fullName evidence="1">Carboxypeptidase-like regulatory domain-containing protein</fullName>
    </submittedName>
</protein>
<proteinExistence type="predicted"/>
<dbReference type="InterPro" id="IPR008969">
    <property type="entry name" value="CarboxyPept-like_regulatory"/>
</dbReference>
<organism evidence="1 2">
    <name type="scientific">Thalassobellus suaedae</name>
    <dbReference type="NCBI Taxonomy" id="3074124"/>
    <lineage>
        <taxon>Bacteria</taxon>
        <taxon>Pseudomonadati</taxon>
        <taxon>Bacteroidota</taxon>
        <taxon>Flavobacteriia</taxon>
        <taxon>Flavobacteriales</taxon>
        <taxon>Flavobacteriaceae</taxon>
        <taxon>Thalassobellus</taxon>
    </lineage>
</organism>
<evidence type="ECO:0000313" key="2">
    <source>
        <dbReference type="Proteomes" id="UP001303407"/>
    </source>
</evidence>
<gene>
    <name evidence="1" type="ORF">RHP49_04260</name>
</gene>